<dbReference type="InterPro" id="IPR050661">
    <property type="entry name" value="BglG_antiterminators"/>
</dbReference>
<organism evidence="1 2">
    <name type="scientific">Escherichia coli</name>
    <dbReference type="NCBI Taxonomy" id="562"/>
    <lineage>
        <taxon>Bacteria</taxon>
        <taxon>Pseudomonadati</taxon>
        <taxon>Pseudomonadota</taxon>
        <taxon>Gammaproteobacteria</taxon>
        <taxon>Enterobacterales</taxon>
        <taxon>Enterobacteriaceae</taxon>
        <taxon>Escherichia</taxon>
    </lineage>
</organism>
<name>A0A485JBP8_ECOLX</name>
<proteinExistence type="predicted"/>
<dbReference type="EMBL" id="CAADJZ010000001">
    <property type="protein sequence ID" value="VFT68085.1"/>
    <property type="molecule type" value="Genomic_DNA"/>
</dbReference>
<accession>A0A485JBP8</accession>
<evidence type="ECO:0000313" key="2">
    <source>
        <dbReference type="Proteomes" id="UP000358010"/>
    </source>
</evidence>
<dbReference type="Proteomes" id="UP000358010">
    <property type="component" value="Unassembled WGS sequence"/>
</dbReference>
<evidence type="ECO:0000313" key="1">
    <source>
        <dbReference type="EMBL" id="VFT68085.1"/>
    </source>
</evidence>
<protein>
    <submittedName>
        <fullName evidence="1">Stationary phase inducible protein CsiE</fullName>
    </submittedName>
</protein>
<sequence>MMPTLAPPSVLSAPQRRCQILLTLFQPGLTATTATFSELNGVDDDIASLDISETGREILRYHQLTLTTGYDGSYRVEGTVLNQRLCLFHWLRRGFRLCPSFITSHFTPALKSELKQRGIARNFYDVPIYKR</sequence>
<reference evidence="1 2" key="1">
    <citation type="submission" date="2019-03" db="EMBL/GenBank/DDBJ databases">
        <authorList>
            <consortium name="Pathogen Informatics"/>
        </authorList>
    </citation>
    <scope>NUCLEOTIDE SEQUENCE [LARGE SCALE GENOMIC DNA]</scope>
    <source>
        <strain evidence="1 2">NCTC10974</strain>
    </source>
</reference>
<dbReference type="PANTHER" id="PTHR30185">
    <property type="entry name" value="CRYPTIC BETA-GLUCOSIDE BGL OPERON ANTITERMINATOR"/>
    <property type="match status" value="1"/>
</dbReference>
<dbReference type="PANTHER" id="PTHR30185:SF14">
    <property type="entry name" value="STATIONARY PHASE-INDUCIBLE PROTEIN CSIE-RELATED"/>
    <property type="match status" value="1"/>
</dbReference>
<gene>
    <name evidence="1" type="primary">csiE_3</name>
    <name evidence="1" type="ORF">NCTC10974_01562</name>
</gene>
<dbReference type="AlphaFoldDB" id="A0A485JBP8"/>